<name>A0A8X6FHP7_TRICU</name>
<evidence type="ECO:0000313" key="2">
    <source>
        <dbReference type="EMBL" id="GFQ79946.1"/>
    </source>
</evidence>
<evidence type="ECO:0000256" key="1">
    <source>
        <dbReference type="SAM" id="MobiDB-lite"/>
    </source>
</evidence>
<reference evidence="2" key="1">
    <citation type="submission" date="2020-07" db="EMBL/GenBank/DDBJ databases">
        <title>Multicomponent nature underlies the extraordinary mechanical properties of spider dragline silk.</title>
        <authorList>
            <person name="Kono N."/>
            <person name="Nakamura H."/>
            <person name="Mori M."/>
            <person name="Yoshida Y."/>
            <person name="Ohtoshi R."/>
            <person name="Malay A.D."/>
            <person name="Moran D.A.P."/>
            <person name="Tomita M."/>
            <person name="Numata K."/>
            <person name="Arakawa K."/>
        </authorList>
    </citation>
    <scope>NUCLEOTIDE SEQUENCE</scope>
</reference>
<keyword evidence="3" id="KW-1185">Reference proteome</keyword>
<gene>
    <name evidence="2" type="ORF">TNCT_397371</name>
</gene>
<dbReference type="EMBL" id="BMAO01032136">
    <property type="protein sequence ID" value="GFQ79946.1"/>
    <property type="molecule type" value="Genomic_DNA"/>
</dbReference>
<feature type="region of interest" description="Disordered" evidence="1">
    <location>
        <begin position="1"/>
        <end position="20"/>
    </location>
</feature>
<comment type="caution">
    <text evidence="2">The sequence shown here is derived from an EMBL/GenBank/DDBJ whole genome shotgun (WGS) entry which is preliminary data.</text>
</comment>
<sequence length="90" mass="10290">MFSGFQPAAEDINNINQPRNIEPDFKSAARGSRLERAKAGEAFIIFIFRFSQNLHLVIVIIDIGIHQHHLIFDKSIKFKIKIKSDAFNPP</sequence>
<evidence type="ECO:0000313" key="3">
    <source>
        <dbReference type="Proteomes" id="UP000887116"/>
    </source>
</evidence>
<proteinExistence type="predicted"/>
<protein>
    <submittedName>
        <fullName evidence="2">Uncharacterized protein</fullName>
    </submittedName>
</protein>
<dbReference type="Proteomes" id="UP000887116">
    <property type="component" value="Unassembled WGS sequence"/>
</dbReference>
<accession>A0A8X6FHP7</accession>
<organism evidence="2 3">
    <name type="scientific">Trichonephila clavata</name>
    <name type="common">Joro spider</name>
    <name type="synonym">Nephila clavata</name>
    <dbReference type="NCBI Taxonomy" id="2740835"/>
    <lineage>
        <taxon>Eukaryota</taxon>
        <taxon>Metazoa</taxon>
        <taxon>Ecdysozoa</taxon>
        <taxon>Arthropoda</taxon>
        <taxon>Chelicerata</taxon>
        <taxon>Arachnida</taxon>
        <taxon>Araneae</taxon>
        <taxon>Araneomorphae</taxon>
        <taxon>Entelegynae</taxon>
        <taxon>Araneoidea</taxon>
        <taxon>Nephilidae</taxon>
        <taxon>Trichonephila</taxon>
    </lineage>
</organism>
<dbReference type="AlphaFoldDB" id="A0A8X6FHP7"/>